<evidence type="ECO:0000256" key="1">
    <source>
        <dbReference type="SAM" id="Phobius"/>
    </source>
</evidence>
<protein>
    <recommendedName>
        <fullName evidence="2">DUF6533 domain-containing protein</fullName>
    </recommendedName>
</protein>
<evidence type="ECO:0000259" key="2">
    <source>
        <dbReference type="Pfam" id="PF20151"/>
    </source>
</evidence>
<keyword evidence="1" id="KW-0472">Membrane</keyword>
<organism evidence="3 4">
    <name type="scientific">Lyophyllum shimeji</name>
    <name type="common">Hon-shimeji</name>
    <name type="synonym">Tricholoma shimeji</name>
    <dbReference type="NCBI Taxonomy" id="47721"/>
    <lineage>
        <taxon>Eukaryota</taxon>
        <taxon>Fungi</taxon>
        <taxon>Dikarya</taxon>
        <taxon>Basidiomycota</taxon>
        <taxon>Agaricomycotina</taxon>
        <taxon>Agaricomycetes</taxon>
        <taxon>Agaricomycetidae</taxon>
        <taxon>Agaricales</taxon>
        <taxon>Tricholomatineae</taxon>
        <taxon>Lyophyllaceae</taxon>
        <taxon>Lyophyllum</taxon>
    </lineage>
</organism>
<name>A0A9P3PET0_LYOSH</name>
<accession>A0A9P3PET0</accession>
<dbReference type="EMBL" id="BRPK01000001">
    <property type="protein sequence ID" value="GLB34156.1"/>
    <property type="molecule type" value="Genomic_DNA"/>
</dbReference>
<feature type="transmembrane region" description="Helical" evidence="1">
    <location>
        <begin position="129"/>
        <end position="155"/>
    </location>
</feature>
<sequence>MSSPAGPPSAAQQAALAQGEKDGQAIILWTVGMFCIFGWDYFMNLPKEIERIWKKQFTYVSVLYVLNRYYGLIQFAVVIALITTPITQAISVGTCLKIFRWQPVGALISTFLSQVIMGGRVYALYGKSIVIAAVLGTIMVAEFIIHVITLTKVFPAPSPAPGVVVPCVAIGPTNWLIAFWVMPLVFDSVTFLMTLYKSIEHWRNKVTSSTLAILFRDGLVYFAAIFTMNLLNVILFVTQSPTLQAINLPATLMLNIIMSCRLVLNLRAPRSAVQVGHHSDSARVERKLPLWSAPPNKPESYELSSTSSSATPGITIVAATETVKAYV</sequence>
<gene>
    <name evidence="3" type="ORF">LshimejAT787_0110400</name>
</gene>
<keyword evidence="1" id="KW-1133">Transmembrane helix</keyword>
<feature type="transmembrane region" description="Helical" evidence="1">
    <location>
        <begin position="175"/>
        <end position="197"/>
    </location>
</feature>
<evidence type="ECO:0000313" key="4">
    <source>
        <dbReference type="Proteomes" id="UP001063166"/>
    </source>
</evidence>
<dbReference type="OrthoDB" id="3353364at2759"/>
<proteinExistence type="predicted"/>
<dbReference type="InterPro" id="IPR045340">
    <property type="entry name" value="DUF6533"/>
</dbReference>
<feature type="transmembrane region" description="Helical" evidence="1">
    <location>
        <begin position="98"/>
        <end position="117"/>
    </location>
</feature>
<feature type="transmembrane region" description="Helical" evidence="1">
    <location>
        <begin position="66"/>
        <end position="86"/>
    </location>
</feature>
<keyword evidence="1" id="KW-0812">Transmembrane</keyword>
<evidence type="ECO:0000313" key="3">
    <source>
        <dbReference type="EMBL" id="GLB34156.1"/>
    </source>
</evidence>
<comment type="caution">
    <text evidence="3">The sequence shown here is derived from an EMBL/GenBank/DDBJ whole genome shotgun (WGS) entry which is preliminary data.</text>
</comment>
<dbReference type="AlphaFoldDB" id="A0A9P3PET0"/>
<reference evidence="3" key="1">
    <citation type="submission" date="2022-07" db="EMBL/GenBank/DDBJ databases">
        <title>The genome of Lyophyllum shimeji provides insight into the initial evolution of ectomycorrhizal fungal genome.</title>
        <authorList>
            <person name="Kobayashi Y."/>
            <person name="Shibata T."/>
            <person name="Hirakawa H."/>
            <person name="Shigenobu S."/>
            <person name="Nishiyama T."/>
            <person name="Yamada A."/>
            <person name="Hasebe M."/>
            <person name="Kawaguchi M."/>
        </authorList>
    </citation>
    <scope>NUCLEOTIDE SEQUENCE</scope>
    <source>
        <strain evidence="3">AT787</strain>
    </source>
</reference>
<feature type="transmembrane region" description="Helical" evidence="1">
    <location>
        <begin position="218"/>
        <end position="237"/>
    </location>
</feature>
<feature type="domain" description="DUF6533" evidence="2">
    <location>
        <begin position="31"/>
        <end position="73"/>
    </location>
</feature>
<keyword evidence="4" id="KW-1185">Reference proteome</keyword>
<feature type="transmembrane region" description="Helical" evidence="1">
    <location>
        <begin position="26"/>
        <end position="45"/>
    </location>
</feature>
<dbReference type="Pfam" id="PF20151">
    <property type="entry name" value="DUF6533"/>
    <property type="match status" value="1"/>
</dbReference>
<feature type="transmembrane region" description="Helical" evidence="1">
    <location>
        <begin position="243"/>
        <end position="264"/>
    </location>
</feature>
<dbReference type="Proteomes" id="UP001063166">
    <property type="component" value="Unassembled WGS sequence"/>
</dbReference>